<dbReference type="Gene3D" id="1.20.144.10">
    <property type="entry name" value="Phosphatidic acid phosphatase type 2/haloperoxidase"/>
    <property type="match status" value="1"/>
</dbReference>
<evidence type="ECO:0000313" key="2">
    <source>
        <dbReference type="Proteomes" id="UP000515275"/>
    </source>
</evidence>
<dbReference type="EMBL" id="CP046883">
    <property type="protein sequence ID" value="QNH97005.1"/>
    <property type="molecule type" value="Genomic_DNA"/>
</dbReference>
<protein>
    <submittedName>
        <fullName evidence="1">Phosphatase PAP2 family protein</fullName>
    </submittedName>
</protein>
<dbReference type="CDD" id="cd03397">
    <property type="entry name" value="PAP2_acid_phosphatase"/>
    <property type="match status" value="1"/>
</dbReference>
<dbReference type="KEGG" id="cans:GP473_06990"/>
<dbReference type="InterPro" id="IPR036938">
    <property type="entry name" value="PAP2/HPO_sf"/>
</dbReference>
<name>A0A7G7YR85_9CORY</name>
<dbReference type="Proteomes" id="UP000515275">
    <property type="component" value="Chromosome"/>
</dbReference>
<dbReference type="SUPFAM" id="SSF48317">
    <property type="entry name" value="Acid phosphatase/Vanadium-dependent haloperoxidase"/>
    <property type="match status" value="1"/>
</dbReference>
<dbReference type="GO" id="GO:0003993">
    <property type="term" value="F:acid phosphatase activity"/>
    <property type="evidence" value="ECO:0007669"/>
    <property type="project" value="InterPro"/>
</dbReference>
<accession>A0A7G7YR85</accession>
<keyword evidence="2" id="KW-1185">Reference proteome</keyword>
<dbReference type="PANTHER" id="PTHR14969:SF13">
    <property type="entry name" value="AT30094P"/>
    <property type="match status" value="1"/>
</dbReference>
<gene>
    <name evidence="1" type="ORF">GP473_06990</name>
</gene>
<dbReference type="AlphaFoldDB" id="A0A7G7YR85"/>
<evidence type="ECO:0000313" key="1">
    <source>
        <dbReference type="EMBL" id="QNH97005.1"/>
    </source>
</evidence>
<dbReference type="Pfam" id="PF01569">
    <property type="entry name" value="PAP2"/>
    <property type="match status" value="1"/>
</dbReference>
<dbReference type="PANTHER" id="PTHR14969">
    <property type="entry name" value="SPHINGOSINE-1-PHOSPHATE PHOSPHOHYDROLASE"/>
    <property type="match status" value="1"/>
</dbReference>
<dbReference type="GO" id="GO:0030288">
    <property type="term" value="C:outer membrane-bounded periplasmic space"/>
    <property type="evidence" value="ECO:0007669"/>
    <property type="project" value="InterPro"/>
</dbReference>
<dbReference type="SMART" id="SM00014">
    <property type="entry name" value="acidPPc"/>
    <property type="match status" value="1"/>
</dbReference>
<reference evidence="1 2" key="1">
    <citation type="submission" date="2019-12" db="EMBL/GenBank/DDBJ databases">
        <title>Corynebacterium sp. nov., isolated from feces of the Anser Albifrons in China.</title>
        <authorList>
            <person name="Liu Q."/>
        </authorList>
    </citation>
    <scope>NUCLEOTIDE SEQUENCE [LARGE SCALE GENOMIC DNA]</scope>
    <source>
        <strain evidence="1 2">23H37-10</strain>
    </source>
</reference>
<dbReference type="InterPro" id="IPR001011">
    <property type="entry name" value="Acid_Pase_classA_bac"/>
</dbReference>
<proteinExistence type="predicted"/>
<sequence length="414" mass="44746">MGAVVAALAISFGAITPAQAVDLDGFGKIGVPPIAGGEVIPGYPIPVQHPGAPVPQPFPADALVGYISDISSHDYGIYYSVVDGFKDLQKNHPEVMHENLEKVVKINNDAASNPALIHRAQIDAAADKEGLLSAFSDALGSELGQYFRDALKENRLPKTVFLFGNGYGARAGGLASSTFFEKEIFAYDRPFKAAPERIKRYENGKDNFYRDSKSFPSGHTNQATWVTTLLALAIPELGPQLLARGSEAGYNRLVMGVHYPLDVMGGRMTGTAAAADRWNDLRMRAAIKQAGEEIRKELEWRAGRPLSEVVAHDTPYRSTTQAVKEYTERMSMGFAPVYKTDAPMIVPQAAPDLLLPSHPTLNYAQRASILRQTAIKSGSPLDDQGPRGSWQRLNIAAAMAANVKVNPDGSVTVI</sequence>
<dbReference type="InterPro" id="IPR000326">
    <property type="entry name" value="PAP2/HPO"/>
</dbReference>
<organism evidence="1 2">
    <name type="scientific">Corynebacterium anserum</name>
    <dbReference type="NCBI Taxonomy" id="2684406"/>
    <lineage>
        <taxon>Bacteria</taxon>
        <taxon>Bacillati</taxon>
        <taxon>Actinomycetota</taxon>
        <taxon>Actinomycetes</taxon>
        <taxon>Mycobacteriales</taxon>
        <taxon>Corynebacteriaceae</taxon>
        <taxon>Corynebacterium</taxon>
    </lineage>
</organism>